<evidence type="ECO:0000256" key="1">
    <source>
        <dbReference type="ARBA" id="ARBA00003850"/>
    </source>
</evidence>
<dbReference type="Gene3D" id="3.40.50.1980">
    <property type="entry name" value="Nitrogenase molybdenum iron protein domain"/>
    <property type="match status" value="2"/>
</dbReference>
<evidence type="ECO:0000256" key="11">
    <source>
        <dbReference type="PIRSR" id="PIRSR000099-2"/>
    </source>
</evidence>
<feature type="binding site" evidence="8 11">
    <location>
        <position position="206"/>
    </location>
    <ligand>
        <name>NAD(+)</name>
        <dbReference type="ChEBI" id="CHEBI:57540"/>
    </ligand>
</feature>
<comment type="similarity">
    <text evidence="2 8 9 14">Belongs to the histidinol dehydrogenase family.</text>
</comment>
<sequence>MNRLTREDIKEWKAKRQGDTSEAAASVEEIVKDVRTHGDSAVRKYTDKFDGVSLSEFRVSSEEISDAYESLSGKYLDIIQEAARNIRRFHEKQVPSSWFDTSLDGTLLGQKYTSLDRVGVYVPGGTAAYPSSVMMNIIPAQVAGVKRIAMVTPPGPNNQVPIGVLATAQILGVKEIYKIGGAQAIAALAYGTETVPFVDKITGPGNIFVALAKKEVYGEVDIDMIAGPSEIVVLCDETARPGEVAADLLSQAEHDERSSAICVTTSEELAGKVEKEVKSQLADLPRTTIATASMDTYGGIIVTETMEEAVAAVNDLAPEHLEVMTANPYDQLGSIRHAGAIFLGPFSSEPVGDYFAGPNHVLPTSGTARFSSPLNVHDFMKKSSIISYSEAAWKEHADKIASFARLEDLEGHARAVEKRKERYDD</sequence>
<feature type="region of interest" description="Disordered" evidence="15">
    <location>
        <begin position="1"/>
        <end position="20"/>
    </location>
</feature>
<name>A0A1N7J1Q3_9BACI</name>
<feature type="binding site" evidence="8 12">
    <location>
        <position position="353"/>
    </location>
    <ligand>
        <name>substrate</name>
    </ligand>
</feature>
<feature type="binding site" evidence="8 13">
    <location>
        <position position="353"/>
    </location>
    <ligand>
        <name>Zn(2+)</name>
        <dbReference type="ChEBI" id="CHEBI:29105"/>
    </ligand>
</feature>
<keyword evidence="8 11" id="KW-0520">NAD</keyword>
<keyword evidence="8" id="KW-0028">Amino-acid biosynthesis</keyword>
<evidence type="ECO:0000256" key="12">
    <source>
        <dbReference type="PIRSR" id="PIRSR000099-3"/>
    </source>
</evidence>
<dbReference type="CDD" id="cd06572">
    <property type="entry name" value="Histidinol_dh"/>
    <property type="match status" value="1"/>
</dbReference>
<dbReference type="InterPro" id="IPR012131">
    <property type="entry name" value="Hstdl_DH"/>
</dbReference>
<comment type="pathway">
    <text evidence="8">Amino-acid biosynthesis; L-histidine biosynthesis; L-histidine from 5-phospho-alpha-D-ribose 1-diphosphate: step 9/9.</text>
</comment>
<evidence type="ECO:0000256" key="10">
    <source>
        <dbReference type="PIRSR" id="PIRSR000099-1"/>
    </source>
</evidence>
<dbReference type="RefSeq" id="WP_076557751.1">
    <property type="nucleotide sequence ID" value="NZ_FTOC01000003.1"/>
</dbReference>
<dbReference type="Proteomes" id="UP000187608">
    <property type="component" value="Unassembled WGS sequence"/>
</dbReference>
<feature type="binding site" evidence="8 13">
    <location>
        <position position="412"/>
    </location>
    <ligand>
        <name>Zn(2+)</name>
        <dbReference type="ChEBI" id="CHEBI:29105"/>
    </ligand>
</feature>
<proteinExistence type="inferred from homology"/>
<dbReference type="AlphaFoldDB" id="A0A1N7J1Q3"/>
<dbReference type="HAMAP" id="MF_01024">
    <property type="entry name" value="HisD"/>
    <property type="match status" value="1"/>
</dbReference>
<dbReference type="Pfam" id="PF00815">
    <property type="entry name" value="Histidinol_dh"/>
    <property type="match status" value="1"/>
</dbReference>
<comment type="catalytic activity">
    <reaction evidence="7 8">
        <text>L-histidinol + 2 NAD(+) + H2O = L-histidine + 2 NADH + 3 H(+)</text>
        <dbReference type="Rhea" id="RHEA:20641"/>
        <dbReference type="ChEBI" id="CHEBI:15377"/>
        <dbReference type="ChEBI" id="CHEBI:15378"/>
        <dbReference type="ChEBI" id="CHEBI:57540"/>
        <dbReference type="ChEBI" id="CHEBI:57595"/>
        <dbReference type="ChEBI" id="CHEBI:57699"/>
        <dbReference type="ChEBI" id="CHEBI:57945"/>
        <dbReference type="EC" id="1.1.1.23"/>
    </reaction>
</comment>
<evidence type="ECO:0000256" key="15">
    <source>
        <dbReference type="SAM" id="MobiDB-lite"/>
    </source>
</evidence>
<feature type="compositionally biased region" description="Basic and acidic residues" evidence="15">
    <location>
        <begin position="1"/>
        <end position="19"/>
    </location>
</feature>
<keyword evidence="4 8" id="KW-0479">Metal-binding</keyword>
<dbReference type="Gene3D" id="1.20.5.1300">
    <property type="match status" value="1"/>
</dbReference>
<dbReference type="PIRSF" id="PIRSF000099">
    <property type="entry name" value="Histidinol_dh"/>
    <property type="match status" value="1"/>
</dbReference>
<dbReference type="UniPathway" id="UPA00031">
    <property type="reaction ID" value="UER00014"/>
</dbReference>
<dbReference type="PANTHER" id="PTHR21256:SF2">
    <property type="entry name" value="HISTIDINE BIOSYNTHESIS TRIFUNCTIONAL PROTEIN"/>
    <property type="match status" value="1"/>
</dbReference>
<evidence type="ECO:0000256" key="13">
    <source>
        <dbReference type="PIRSR" id="PIRSR000099-4"/>
    </source>
</evidence>
<feature type="binding site" evidence="8 12">
    <location>
        <position position="320"/>
    </location>
    <ligand>
        <name>substrate</name>
    </ligand>
</feature>
<evidence type="ECO:0000256" key="3">
    <source>
        <dbReference type="ARBA" id="ARBA00012965"/>
    </source>
</evidence>
<keyword evidence="17" id="KW-1185">Reference proteome</keyword>
<feature type="binding site" evidence="8 12">
    <location>
        <position position="254"/>
    </location>
    <ligand>
        <name>substrate</name>
    </ligand>
</feature>
<dbReference type="EMBL" id="FTOC01000003">
    <property type="protein sequence ID" value="SIS43263.1"/>
    <property type="molecule type" value="Genomic_DNA"/>
</dbReference>
<dbReference type="STRING" id="570947.SAMN05421687_103197"/>
<dbReference type="GO" id="GO:0005829">
    <property type="term" value="C:cytosol"/>
    <property type="evidence" value="ECO:0007669"/>
    <property type="project" value="TreeGrafter"/>
</dbReference>
<organism evidence="16 17">
    <name type="scientific">Salimicrobium flavidum</name>
    <dbReference type="NCBI Taxonomy" id="570947"/>
    <lineage>
        <taxon>Bacteria</taxon>
        <taxon>Bacillati</taxon>
        <taxon>Bacillota</taxon>
        <taxon>Bacilli</taxon>
        <taxon>Bacillales</taxon>
        <taxon>Bacillaceae</taxon>
        <taxon>Salimicrobium</taxon>
    </lineage>
</organism>
<dbReference type="GO" id="GO:0000105">
    <property type="term" value="P:L-histidine biosynthetic process"/>
    <property type="evidence" value="ECO:0007669"/>
    <property type="project" value="UniProtKB-UniRule"/>
</dbReference>
<dbReference type="FunFam" id="3.40.50.1980:FF:000001">
    <property type="entry name" value="Histidinol dehydrogenase"/>
    <property type="match status" value="1"/>
</dbReference>
<feature type="binding site" evidence="8 13">
    <location>
        <position position="254"/>
    </location>
    <ligand>
        <name>Zn(2+)</name>
        <dbReference type="ChEBI" id="CHEBI:29105"/>
    </ligand>
</feature>
<accession>A0A1N7J1Q3</accession>
<reference evidence="17" key="1">
    <citation type="submission" date="2017-01" db="EMBL/GenBank/DDBJ databases">
        <authorList>
            <person name="Varghese N."/>
            <person name="Submissions S."/>
        </authorList>
    </citation>
    <scope>NUCLEOTIDE SEQUENCE [LARGE SCALE GENOMIC DNA]</scope>
    <source>
        <strain evidence="17">DSM 23127</strain>
    </source>
</reference>
<dbReference type="PRINTS" id="PR00083">
    <property type="entry name" value="HOLDHDRGNASE"/>
</dbReference>
<dbReference type="NCBIfam" id="TIGR00069">
    <property type="entry name" value="hisD"/>
    <property type="match status" value="1"/>
</dbReference>
<evidence type="ECO:0000313" key="17">
    <source>
        <dbReference type="Proteomes" id="UP000187608"/>
    </source>
</evidence>
<evidence type="ECO:0000313" key="16">
    <source>
        <dbReference type="EMBL" id="SIS43263.1"/>
    </source>
</evidence>
<evidence type="ECO:0000256" key="5">
    <source>
        <dbReference type="ARBA" id="ARBA00022833"/>
    </source>
</evidence>
<dbReference type="SUPFAM" id="SSF53720">
    <property type="entry name" value="ALDH-like"/>
    <property type="match status" value="1"/>
</dbReference>
<feature type="binding site" evidence="8 12">
    <location>
        <position position="229"/>
    </location>
    <ligand>
        <name>substrate</name>
    </ligand>
</feature>
<feature type="active site" description="Proton acceptor" evidence="8 10">
    <location>
        <position position="319"/>
    </location>
</feature>
<evidence type="ECO:0000256" key="4">
    <source>
        <dbReference type="ARBA" id="ARBA00022723"/>
    </source>
</evidence>
<evidence type="ECO:0000256" key="9">
    <source>
        <dbReference type="PIRNR" id="PIRNR000099"/>
    </source>
</evidence>
<dbReference type="PANTHER" id="PTHR21256">
    <property type="entry name" value="HISTIDINOL DEHYDROGENASE HDH"/>
    <property type="match status" value="1"/>
</dbReference>
<dbReference type="FunFam" id="3.40.50.1980:FF:000026">
    <property type="entry name" value="Histidinol dehydrogenase"/>
    <property type="match status" value="1"/>
</dbReference>
<evidence type="ECO:0000256" key="8">
    <source>
        <dbReference type="HAMAP-Rule" id="MF_01024"/>
    </source>
</evidence>
<evidence type="ECO:0000256" key="6">
    <source>
        <dbReference type="ARBA" id="ARBA00023002"/>
    </source>
</evidence>
<evidence type="ECO:0000256" key="2">
    <source>
        <dbReference type="ARBA" id="ARBA00010178"/>
    </source>
</evidence>
<dbReference type="GO" id="GO:0008270">
    <property type="term" value="F:zinc ion binding"/>
    <property type="evidence" value="ECO:0007669"/>
    <property type="project" value="UniProtKB-UniRule"/>
</dbReference>
<keyword evidence="8" id="KW-0368">Histidine biosynthesis</keyword>
<dbReference type="InterPro" id="IPR001692">
    <property type="entry name" value="Histidinol_DH_CS"/>
</dbReference>
<dbReference type="InterPro" id="IPR022695">
    <property type="entry name" value="Histidinol_DH_monofunct"/>
</dbReference>
<evidence type="ECO:0000256" key="14">
    <source>
        <dbReference type="RuleBase" id="RU004175"/>
    </source>
</evidence>
<feature type="binding site" evidence="8 13">
    <location>
        <position position="251"/>
    </location>
    <ligand>
        <name>Zn(2+)</name>
        <dbReference type="ChEBI" id="CHEBI:29105"/>
    </ligand>
</feature>
<dbReference type="OrthoDB" id="9805269at2"/>
<feature type="binding site" evidence="8 11">
    <location>
        <position position="121"/>
    </location>
    <ligand>
        <name>NAD(+)</name>
        <dbReference type="ChEBI" id="CHEBI:57540"/>
    </ligand>
</feature>
<feature type="active site" description="Proton acceptor" evidence="8 10">
    <location>
        <position position="320"/>
    </location>
</feature>
<feature type="binding site" evidence="8 11">
    <location>
        <position position="183"/>
    </location>
    <ligand>
        <name>NAD(+)</name>
        <dbReference type="ChEBI" id="CHEBI:57540"/>
    </ligand>
</feature>
<dbReference type="EC" id="1.1.1.23" evidence="3 8"/>
<feature type="binding site" evidence="8 12">
    <location>
        <position position="407"/>
    </location>
    <ligand>
        <name>substrate</name>
    </ligand>
</feature>
<keyword evidence="5 8" id="KW-0862">Zinc</keyword>
<protein>
    <recommendedName>
        <fullName evidence="3 8">Histidinol dehydrogenase</fullName>
        <shortName evidence="8">HDH</shortName>
        <ecNumber evidence="3 8">1.1.1.23</ecNumber>
    </recommendedName>
</protein>
<feature type="binding site" evidence="8 12">
    <location>
        <position position="251"/>
    </location>
    <ligand>
        <name>substrate</name>
    </ligand>
</feature>
<comment type="function">
    <text evidence="1 8">Catalyzes the sequential NAD-dependent oxidations of L-histidinol to L-histidinaldehyde and then to L-histidine.</text>
</comment>
<dbReference type="InterPro" id="IPR016161">
    <property type="entry name" value="Ald_DH/histidinol_DH"/>
</dbReference>
<gene>
    <name evidence="8" type="primary">hisD</name>
    <name evidence="16" type="ORF">SAMN05421687_103197</name>
</gene>
<evidence type="ECO:0000256" key="7">
    <source>
        <dbReference type="ARBA" id="ARBA00049489"/>
    </source>
</evidence>
<dbReference type="PROSITE" id="PS00611">
    <property type="entry name" value="HISOL_DEHYDROGENASE"/>
    <property type="match status" value="1"/>
</dbReference>
<keyword evidence="6 8" id="KW-0560">Oxidoreductase</keyword>
<feature type="binding site" evidence="8 12">
    <location>
        <position position="412"/>
    </location>
    <ligand>
        <name>substrate</name>
    </ligand>
</feature>
<comment type="cofactor">
    <cofactor evidence="8 13">
        <name>Zn(2+)</name>
        <dbReference type="ChEBI" id="CHEBI:29105"/>
    </cofactor>
    <text evidence="8 13">Binds 1 zinc ion per subunit.</text>
</comment>
<dbReference type="GO" id="GO:0004399">
    <property type="term" value="F:histidinol dehydrogenase activity"/>
    <property type="evidence" value="ECO:0007669"/>
    <property type="project" value="UniProtKB-UniRule"/>
</dbReference>
<dbReference type="GO" id="GO:0051287">
    <property type="term" value="F:NAD binding"/>
    <property type="evidence" value="ECO:0007669"/>
    <property type="project" value="InterPro"/>
</dbReference>